<dbReference type="EMBL" id="JBFXLS010000011">
    <property type="protein sequence ID" value="KAL2830872.1"/>
    <property type="molecule type" value="Genomic_DNA"/>
</dbReference>
<protein>
    <recommendedName>
        <fullName evidence="4">AT hook motif protein</fullName>
    </recommendedName>
</protein>
<feature type="region of interest" description="Disordered" evidence="1">
    <location>
        <begin position="57"/>
        <end position="152"/>
    </location>
</feature>
<comment type="caution">
    <text evidence="2">The sequence shown here is derived from an EMBL/GenBank/DDBJ whole genome shotgun (WGS) entry which is preliminary data.</text>
</comment>
<reference evidence="2 3" key="1">
    <citation type="submission" date="2024-07" db="EMBL/GenBank/DDBJ databases">
        <title>Section-level genome sequencing and comparative genomics of Aspergillus sections Usti and Cavernicolus.</title>
        <authorList>
            <consortium name="Lawrence Berkeley National Laboratory"/>
            <person name="Nybo J.L."/>
            <person name="Vesth T.C."/>
            <person name="Theobald S."/>
            <person name="Frisvad J.C."/>
            <person name="Larsen T.O."/>
            <person name="Kjaerboelling I."/>
            <person name="Rothschild-Mancinelli K."/>
            <person name="Lyhne E.K."/>
            <person name="Kogle M.E."/>
            <person name="Barry K."/>
            <person name="Clum A."/>
            <person name="Na H."/>
            <person name="Ledsgaard L."/>
            <person name="Lin J."/>
            <person name="Lipzen A."/>
            <person name="Kuo A."/>
            <person name="Riley R."/>
            <person name="Mondo S."/>
            <person name="LaButti K."/>
            <person name="Haridas S."/>
            <person name="Pangalinan J."/>
            <person name="Salamov A.A."/>
            <person name="Simmons B.A."/>
            <person name="Magnuson J.K."/>
            <person name="Chen J."/>
            <person name="Drula E."/>
            <person name="Henrissat B."/>
            <person name="Wiebenga A."/>
            <person name="Lubbers R.J."/>
            <person name="Gomes A.C."/>
            <person name="Makela M.R."/>
            <person name="Stajich J."/>
            <person name="Grigoriev I.V."/>
            <person name="Mortensen U.H."/>
            <person name="De vries R.P."/>
            <person name="Baker S.E."/>
            <person name="Andersen M.R."/>
        </authorList>
    </citation>
    <scope>NUCLEOTIDE SEQUENCE [LARGE SCALE GENOMIC DNA]</scope>
    <source>
        <strain evidence="2 3">CBS 600.67</strain>
    </source>
</reference>
<accession>A0ABR4ISW9</accession>
<evidence type="ECO:0000256" key="1">
    <source>
        <dbReference type="SAM" id="MobiDB-lite"/>
    </source>
</evidence>
<evidence type="ECO:0008006" key="4">
    <source>
        <dbReference type="Google" id="ProtNLM"/>
    </source>
</evidence>
<feature type="compositionally biased region" description="Basic residues" evidence="1">
    <location>
        <begin position="92"/>
        <end position="112"/>
    </location>
</feature>
<keyword evidence="3" id="KW-1185">Reference proteome</keyword>
<sequence>MPMSWNAEADAKLLLAVLNQVKDAKLKLDYVKIAQFMGSDCIPGAVQNRIVRLRRKAEGGDGGGENGAYEGDSVGSPGTPLKGSASVSGSPQKRKGQKQRKATPKTTPKGKKIKTEIGGGGYSDEDSELDVKKVKAEVEEEEEPFGVDAEVA</sequence>
<proteinExistence type="predicted"/>
<evidence type="ECO:0000313" key="3">
    <source>
        <dbReference type="Proteomes" id="UP001610335"/>
    </source>
</evidence>
<feature type="compositionally biased region" description="Acidic residues" evidence="1">
    <location>
        <begin position="138"/>
        <end position="152"/>
    </location>
</feature>
<organism evidence="2 3">
    <name type="scientific">Aspergillus cavernicola</name>
    <dbReference type="NCBI Taxonomy" id="176166"/>
    <lineage>
        <taxon>Eukaryota</taxon>
        <taxon>Fungi</taxon>
        <taxon>Dikarya</taxon>
        <taxon>Ascomycota</taxon>
        <taxon>Pezizomycotina</taxon>
        <taxon>Eurotiomycetes</taxon>
        <taxon>Eurotiomycetidae</taxon>
        <taxon>Eurotiales</taxon>
        <taxon>Aspergillaceae</taxon>
        <taxon>Aspergillus</taxon>
        <taxon>Aspergillus subgen. Nidulantes</taxon>
    </lineage>
</organism>
<gene>
    <name evidence="2" type="ORF">BDW59DRAFT_158307</name>
</gene>
<dbReference type="Proteomes" id="UP001610335">
    <property type="component" value="Unassembled WGS sequence"/>
</dbReference>
<name>A0ABR4ISW9_9EURO</name>
<evidence type="ECO:0000313" key="2">
    <source>
        <dbReference type="EMBL" id="KAL2830872.1"/>
    </source>
</evidence>